<gene>
    <name evidence="1" type="ORF">HKW66_Vig0121880</name>
</gene>
<evidence type="ECO:0000313" key="1">
    <source>
        <dbReference type="EMBL" id="KAG2385096.1"/>
    </source>
</evidence>
<sequence>MKQHSNLACKQYVTQCWKTLTTKRASNFHRLSYFTHTVPALCRKSMVIAISIRTNHYLKGEASWNVTWDTQLARWLRRLDSACLLFGAFGSKYCSYY</sequence>
<dbReference type="Proteomes" id="UP000743370">
    <property type="component" value="Unassembled WGS sequence"/>
</dbReference>
<protein>
    <submittedName>
        <fullName evidence="1">Uncharacterized protein</fullName>
    </submittedName>
</protein>
<proteinExistence type="predicted"/>
<organism evidence="1 2">
    <name type="scientific">Phaseolus angularis</name>
    <name type="common">Azuki bean</name>
    <name type="synonym">Vigna angularis</name>
    <dbReference type="NCBI Taxonomy" id="3914"/>
    <lineage>
        <taxon>Eukaryota</taxon>
        <taxon>Viridiplantae</taxon>
        <taxon>Streptophyta</taxon>
        <taxon>Embryophyta</taxon>
        <taxon>Tracheophyta</taxon>
        <taxon>Spermatophyta</taxon>
        <taxon>Magnoliopsida</taxon>
        <taxon>eudicotyledons</taxon>
        <taxon>Gunneridae</taxon>
        <taxon>Pentapetalae</taxon>
        <taxon>rosids</taxon>
        <taxon>fabids</taxon>
        <taxon>Fabales</taxon>
        <taxon>Fabaceae</taxon>
        <taxon>Papilionoideae</taxon>
        <taxon>50 kb inversion clade</taxon>
        <taxon>NPAAA clade</taxon>
        <taxon>indigoferoid/millettioid clade</taxon>
        <taxon>Phaseoleae</taxon>
        <taxon>Vigna</taxon>
    </lineage>
</organism>
<reference evidence="1 2" key="1">
    <citation type="submission" date="2020-05" db="EMBL/GenBank/DDBJ databases">
        <title>Vigna angularis (adzuki bean) Var. LongXiaoDou No. 4 denovo assembly.</title>
        <authorList>
            <person name="Xiang H."/>
        </authorList>
    </citation>
    <scope>NUCLEOTIDE SEQUENCE [LARGE SCALE GENOMIC DNA]</scope>
    <source>
        <tissue evidence="1">Leaf</tissue>
    </source>
</reference>
<name>A0A8T0JWY1_PHAAN</name>
<evidence type="ECO:0000313" key="2">
    <source>
        <dbReference type="Proteomes" id="UP000743370"/>
    </source>
</evidence>
<accession>A0A8T0JWY1</accession>
<dbReference type="AlphaFoldDB" id="A0A8T0JWY1"/>
<comment type="caution">
    <text evidence="1">The sequence shown here is derived from an EMBL/GenBank/DDBJ whole genome shotgun (WGS) entry which is preliminary data.</text>
</comment>
<dbReference type="EMBL" id="JABFOF010000008">
    <property type="protein sequence ID" value="KAG2385096.1"/>
    <property type="molecule type" value="Genomic_DNA"/>
</dbReference>